<dbReference type="Pfam" id="PF13217">
    <property type="entry name" value="DUF4025"/>
    <property type="match status" value="1"/>
</dbReference>
<protein>
    <submittedName>
        <fullName evidence="1">DUF4025 domain-containing protein</fullName>
    </submittedName>
</protein>
<reference evidence="2" key="1">
    <citation type="submission" date="2018-02" db="EMBL/GenBank/DDBJ databases">
        <title>The complete genome of bacterial strain SGAirxxxx.</title>
        <authorList>
            <person name="Schuster S.C."/>
        </authorList>
    </citation>
    <scope>NUCLEOTIDE SEQUENCE [LARGE SCALE GENOMIC DNA]</scope>
    <source>
        <strain evidence="2">SGAir0734</strain>
    </source>
</reference>
<dbReference type="Proteomes" id="UP000246996">
    <property type="component" value="Chromosome"/>
</dbReference>
<dbReference type="InterPro" id="IPR025100">
    <property type="entry name" value="DUF4025"/>
</dbReference>
<accession>A0A1C3D3P6</accession>
<evidence type="ECO:0000313" key="1">
    <source>
        <dbReference type="EMBL" id="AWO76282.1"/>
    </source>
</evidence>
<dbReference type="KEGG" id="gtk:GT3570_06985"/>
<dbReference type="GeneID" id="32063362"/>
<organism evidence="1 2">
    <name type="scientific">Geobacillus thermoleovorans</name>
    <name type="common">Bacillus thermoleovorans</name>
    <dbReference type="NCBI Taxonomy" id="33941"/>
    <lineage>
        <taxon>Bacteria</taxon>
        <taxon>Bacillati</taxon>
        <taxon>Bacillota</taxon>
        <taxon>Bacilli</taxon>
        <taxon>Bacillales</taxon>
        <taxon>Anoxybacillaceae</taxon>
        <taxon>Geobacillus</taxon>
        <taxon>Geobacillus thermoleovorans group</taxon>
    </lineage>
</organism>
<evidence type="ECO:0000313" key="2">
    <source>
        <dbReference type="Proteomes" id="UP000246996"/>
    </source>
</evidence>
<proteinExistence type="predicted"/>
<dbReference type="RefSeq" id="WP_014195626.1">
    <property type="nucleotide sequence ID" value="NZ_CP014335.1"/>
</dbReference>
<dbReference type="AlphaFoldDB" id="A0A1C3D3P6"/>
<dbReference type="EMBL" id="CP027303">
    <property type="protein sequence ID" value="AWO76282.1"/>
    <property type="molecule type" value="Genomic_DNA"/>
</dbReference>
<sequence length="62" mass="6704">MTKKKRPVAIAGQQYDPADGGDESFVYEALSETREQVSDVYAEGTIEAAVNQENGSNIPLSQ</sequence>
<name>A0A1C3D3P6_GEOTH</name>
<gene>
    <name evidence="1" type="ORF">C1N76_18445</name>
</gene>